<protein>
    <submittedName>
        <fullName evidence="1">Uncharacterized protein</fullName>
    </submittedName>
</protein>
<proteinExistence type="predicted"/>
<keyword evidence="2" id="KW-1185">Reference proteome</keyword>
<dbReference type="EMBL" id="CP126666">
    <property type="protein sequence ID" value="WKA13022.1"/>
    <property type="molecule type" value="Genomic_DNA"/>
</dbReference>
<evidence type="ECO:0000313" key="2">
    <source>
        <dbReference type="Proteomes" id="UP001227230"/>
    </source>
</evidence>
<dbReference type="Proteomes" id="UP001227230">
    <property type="component" value="Chromosome 19"/>
</dbReference>
<evidence type="ECO:0000313" key="1">
    <source>
        <dbReference type="EMBL" id="WKA13022.1"/>
    </source>
</evidence>
<organism evidence="1 2">
    <name type="scientific">Vitis vinifera</name>
    <name type="common">Grape</name>
    <dbReference type="NCBI Taxonomy" id="29760"/>
    <lineage>
        <taxon>Eukaryota</taxon>
        <taxon>Viridiplantae</taxon>
        <taxon>Streptophyta</taxon>
        <taxon>Embryophyta</taxon>
        <taxon>Tracheophyta</taxon>
        <taxon>Spermatophyta</taxon>
        <taxon>Magnoliopsida</taxon>
        <taxon>eudicotyledons</taxon>
        <taxon>Gunneridae</taxon>
        <taxon>Pentapetalae</taxon>
        <taxon>rosids</taxon>
        <taxon>Vitales</taxon>
        <taxon>Vitaceae</taxon>
        <taxon>Viteae</taxon>
        <taxon>Vitis</taxon>
    </lineage>
</organism>
<reference evidence="1 2" key="1">
    <citation type="journal article" date="2023" name="Hortic Res">
        <title>The complete reference genome for grapevine (Vitis vinifera L.) genetics and breeding.</title>
        <authorList>
            <person name="Shi X."/>
            <person name="Cao S."/>
            <person name="Wang X."/>
            <person name="Huang S."/>
            <person name="Wang Y."/>
            <person name="Liu Z."/>
            <person name="Liu W."/>
            <person name="Leng X."/>
            <person name="Peng Y."/>
            <person name="Wang N."/>
            <person name="Wang Y."/>
            <person name="Ma Z."/>
            <person name="Xu X."/>
            <person name="Zhang F."/>
            <person name="Xue H."/>
            <person name="Zhong H."/>
            <person name="Wang Y."/>
            <person name="Zhang K."/>
            <person name="Velt A."/>
            <person name="Avia K."/>
            <person name="Holtgrawe D."/>
            <person name="Grimplet J."/>
            <person name="Matus J.T."/>
            <person name="Ware D."/>
            <person name="Wu X."/>
            <person name="Wang H."/>
            <person name="Liu C."/>
            <person name="Fang Y."/>
            <person name="Rustenholz C."/>
            <person name="Cheng Z."/>
            <person name="Xiao H."/>
            <person name="Zhou Y."/>
        </authorList>
    </citation>
    <scope>NUCLEOTIDE SEQUENCE [LARGE SCALE GENOMIC DNA]</scope>
    <source>
        <strain evidence="2">cv. Pinot noir / PN40024</strain>
        <tissue evidence="1">Leaf</tissue>
    </source>
</reference>
<gene>
    <name evidence="1" type="ORF">VitviT2T_030358</name>
</gene>
<name>A0ABY9E0U2_VITVI</name>
<sequence length="101" mass="11324">MADIPLVDQGFYGNGINCYKEGLKTIGVMFEYGEAYEFMGRHLMSLGAFSALTKSRLQLDLFYLTKNGKLHHQLVASPPLTKTTVARKSFVSKCNSRCLVR</sequence>
<accession>A0ABY9E0U2</accession>